<protein>
    <submittedName>
        <fullName evidence="2">Uncharacterized protein</fullName>
    </submittedName>
</protein>
<sequence length="47" mass="5216">MLMYTFEEKESFNVLGIGTELKKNTESSNSLRGNTSSLKARGSQLMS</sequence>
<accession>A0A839TPF0</accession>
<evidence type="ECO:0000256" key="1">
    <source>
        <dbReference type="SAM" id="MobiDB-lite"/>
    </source>
</evidence>
<evidence type="ECO:0000313" key="3">
    <source>
        <dbReference type="Proteomes" id="UP000517523"/>
    </source>
</evidence>
<dbReference type="AlphaFoldDB" id="A0A839TPF0"/>
<comment type="caution">
    <text evidence="2">The sequence shown here is derived from an EMBL/GenBank/DDBJ whole genome shotgun (WGS) entry which is preliminary data.</text>
</comment>
<reference evidence="2 3" key="1">
    <citation type="submission" date="2020-08" db="EMBL/GenBank/DDBJ databases">
        <title>Genomic Encyclopedia of Type Strains, Phase III (KMG-III): the genomes of soil and plant-associated and newly described type strains.</title>
        <authorList>
            <person name="Whitman W."/>
        </authorList>
    </citation>
    <scope>NUCLEOTIDE SEQUENCE [LARGE SCALE GENOMIC DNA]</scope>
    <source>
        <strain evidence="2 3">CECT 5831</strain>
    </source>
</reference>
<evidence type="ECO:0000313" key="2">
    <source>
        <dbReference type="EMBL" id="MBB3128373.1"/>
    </source>
</evidence>
<dbReference type="Proteomes" id="UP000517523">
    <property type="component" value="Unassembled WGS sequence"/>
</dbReference>
<name>A0A839TPF0_9BACL</name>
<organism evidence="2 3">
    <name type="scientific">Paenibacillus rhizosphaerae</name>
    <dbReference type="NCBI Taxonomy" id="297318"/>
    <lineage>
        <taxon>Bacteria</taxon>
        <taxon>Bacillati</taxon>
        <taxon>Bacillota</taxon>
        <taxon>Bacilli</taxon>
        <taxon>Bacillales</taxon>
        <taxon>Paenibacillaceae</taxon>
        <taxon>Paenibacillus</taxon>
    </lineage>
</organism>
<proteinExistence type="predicted"/>
<dbReference type="EMBL" id="JACHXJ010000002">
    <property type="protein sequence ID" value="MBB3128373.1"/>
    <property type="molecule type" value="Genomic_DNA"/>
</dbReference>
<feature type="compositionally biased region" description="Polar residues" evidence="1">
    <location>
        <begin position="26"/>
        <end position="47"/>
    </location>
</feature>
<feature type="region of interest" description="Disordered" evidence="1">
    <location>
        <begin position="23"/>
        <end position="47"/>
    </location>
</feature>
<gene>
    <name evidence="2" type="ORF">FHS19_003027</name>
</gene>